<feature type="region of interest" description="Disordered" evidence="1">
    <location>
        <begin position="540"/>
        <end position="571"/>
    </location>
</feature>
<dbReference type="EMBL" id="CAJNDS010002435">
    <property type="protein sequence ID" value="CAE7473914.1"/>
    <property type="molecule type" value="Genomic_DNA"/>
</dbReference>
<proteinExistence type="predicted"/>
<gene>
    <name evidence="2" type="ORF">SNAT2548_LOCUS26631</name>
</gene>
<evidence type="ECO:0000256" key="1">
    <source>
        <dbReference type="SAM" id="MobiDB-lite"/>
    </source>
</evidence>
<dbReference type="Proteomes" id="UP000604046">
    <property type="component" value="Unassembled WGS sequence"/>
</dbReference>
<name>A0A812SD40_9DINO</name>
<accession>A0A812SD40</accession>
<protein>
    <submittedName>
        <fullName evidence="2">Uncharacterized protein</fullName>
    </submittedName>
</protein>
<feature type="compositionally biased region" description="Basic and acidic residues" evidence="1">
    <location>
        <begin position="205"/>
        <end position="216"/>
    </location>
</feature>
<feature type="region of interest" description="Disordered" evidence="1">
    <location>
        <begin position="195"/>
        <end position="222"/>
    </location>
</feature>
<evidence type="ECO:0000313" key="3">
    <source>
        <dbReference type="Proteomes" id="UP000604046"/>
    </source>
</evidence>
<reference evidence="2" key="1">
    <citation type="submission" date="2021-02" db="EMBL/GenBank/DDBJ databases">
        <authorList>
            <person name="Dougan E. K."/>
            <person name="Rhodes N."/>
            <person name="Thang M."/>
            <person name="Chan C."/>
        </authorList>
    </citation>
    <scope>NUCLEOTIDE SEQUENCE</scope>
</reference>
<dbReference type="AlphaFoldDB" id="A0A812SD40"/>
<organism evidence="2 3">
    <name type="scientific">Symbiodinium natans</name>
    <dbReference type="NCBI Taxonomy" id="878477"/>
    <lineage>
        <taxon>Eukaryota</taxon>
        <taxon>Sar</taxon>
        <taxon>Alveolata</taxon>
        <taxon>Dinophyceae</taxon>
        <taxon>Suessiales</taxon>
        <taxon>Symbiodiniaceae</taxon>
        <taxon>Symbiodinium</taxon>
    </lineage>
</organism>
<comment type="caution">
    <text evidence="2">The sequence shown here is derived from an EMBL/GenBank/DDBJ whole genome shotgun (WGS) entry which is preliminary data.</text>
</comment>
<keyword evidence="3" id="KW-1185">Reference proteome</keyword>
<sequence>MEVHVESANVDMLPKSCYVSVRVGETLKQGRYEPQRAYTFSAIDRRRDVRIDVYQHVGSCLLSAEPDSASVHDVFATSTHPDFPAMKFKAWEGRLVLEQVSMSTRSEDIQKSKTDRAEKISKMKGRAKEKLSEAVKASRRKGTGLFRKVEISLLAYVHARQALKDVLRKERPDGDAVDFVCKYLMVLRRLKAKESGSTKASSRPLQKDKEPEKPGEESFVSIDGTAGRKRPLLWKLMPERLRAIATGPAQRFAGCPVEAADNGQLESALKDAKTDPGEAEAAKAAAKAKLKTAHLLMSAAENGDLEEAVRQVKAEPDKNPTVEEAEAAKEAAQAAKVKLKTAHLLMSAAENGDLEEAVRQVKAEPDKNPTVEEAEAAKAAAKAKLKTAHLLMSAGPLSCFPKRPWSLRTVLMAKAVRQVKAEPDKNPTVEEAEAAKEAAKAAKVKLKTAHLLMSVGFSKASLGPSQSRRTVLMAKAVRQVKAEPDKNPTVEEAEAAAKVRLKTAHLLMSAAENGDLEAVRQVKAEPNGNPTQELMTRVPVKSCECDSKRSQRSPAKNRSSASMGQRAENVAKFQLKPTAPVEADAREVEAADNGQLESALKDAKTDPGEAEAAKAAAKVKLKTAHLLMSAGPLSQNAAENGDLEEAWSRFAYSRLSRLFQSFPSQSRRSVLMAKAVRQVKGESNGNTTAEEL</sequence>
<feature type="compositionally biased region" description="Polar residues" evidence="1">
    <location>
        <begin position="195"/>
        <end position="204"/>
    </location>
</feature>
<feature type="compositionally biased region" description="Polar residues" evidence="1">
    <location>
        <begin position="552"/>
        <end position="563"/>
    </location>
</feature>
<evidence type="ECO:0000313" key="2">
    <source>
        <dbReference type="EMBL" id="CAE7473914.1"/>
    </source>
</evidence>